<keyword evidence="9" id="KW-1185">Reference proteome</keyword>
<dbReference type="RefSeq" id="WP_085292203.1">
    <property type="nucleotide sequence ID" value="NZ_NCXM01000030.1"/>
</dbReference>
<dbReference type="Proteomes" id="UP000242320">
    <property type="component" value="Unassembled WGS sequence"/>
</dbReference>
<keyword evidence="6 7" id="KW-0414">Isoprene biosynthesis</keyword>
<dbReference type="EMBL" id="NCXM01000030">
    <property type="protein sequence ID" value="OSC23523.1"/>
    <property type="molecule type" value="Genomic_DNA"/>
</dbReference>
<name>A0A1X2KQH3_9MYCO</name>
<dbReference type="InterPro" id="IPR018294">
    <property type="entry name" value="ISPD_synthase_CS"/>
</dbReference>
<comment type="caution">
    <text evidence="8">The sequence shown here is derived from an EMBL/GenBank/DDBJ whole genome shotgun (WGS) entry which is preliminary data.</text>
</comment>
<evidence type="ECO:0000313" key="9">
    <source>
        <dbReference type="Proteomes" id="UP000242320"/>
    </source>
</evidence>
<dbReference type="AlphaFoldDB" id="A0A1X2KQH3"/>
<evidence type="ECO:0000256" key="5">
    <source>
        <dbReference type="ARBA" id="ARBA00022695"/>
    </source>
</evidence>
<comment type="pathway">
    <text evidence="2 7">Isoprenoid biosynthesis; isopentenyl diphosphate biosynthesis via DXP pathway; isopentenyl diphosphate from 1-deoxy-D-xylulose 5-phosphate: step 2/6.</text>
</comment>
<evidence type="ECO:0000256" key="7">
    <source>
        <dbReference type="HAMAP-Rule" id="MF_00108"/>
    </source>
</evidence>
<accession>A0A1X2KQH3</accession>
<dbReference type="Pfam" id="PF01128">
    <property type="entry name" value="IspD"/>
    <property type="match status" value="1"/>
</dbReference>
<dbReference type="Gene3D" id="3.90.550.10">
    <property type="entry name" value="Spore Coat Polysaccharide Biosynthesis Protein SpsA, Chain A"/>
    <property type="match status" value="1"/>
</dbReference>
<dbReference type="InterPro" id="IPR050088">
    <property type="entry name" value="IspD/TarI_cytidylyltransf_bact"/>
</dbReference>
<dbReference type="SUPFAM" id="SSF53448">
    <property type="entry name" value="Nucleotide-diphospho-sugar transferases"/>
    <property type="match status" value="1"/>
</dbReference>
<evidence type="ECO:0000256" key="6">
    <source>
        <dbReference type="ARBA" id="ARBA00023229"/>
    </source>
</evidence>
<evidence type="ECO:0000256" key="3">
    <source>
        <dbReference type="ARBA" id="ARBA00009789"/>
    </source>
</evidence>
<dbReference type="InterPro" id="IPR029044">
    <property type="entry name" value="Nucleotide-diphossugar_trans"/>
</dbReference>
<protein>
    <recommendedName>
        <fullName evidence="7">2-C-methyl-D-erythritol 4-phosphate cytidylyltransferase</fullName>
        <ecNumber evidence="7">2.7.7.60</ecNumber>
    </recommendedName>
    <alternativeName>
        <fullName evidence="7">4-diphosphocytidyl-2C-methyl-D-erythritol synthase</fullName>
    </alternativeName>
    <alternativeName>
        <fullName evidence="7">MEP cytidylyltransferase</fullName>
        <shortName evidence="7">MCT</shortName>
    </alternativeName>
</protein>
<dbReference type="InterPro" id="IPR001228">
    <property type="entry name" value="IspD"/>
</dbReference>
<reference evidence="8 9" key="1">
    <citation type="submission" date="2017-04" db="EMBL/GenBank/DDBJ databases">
        <title>The new phylogeny of genus Mycobacterium.</title>
        <authorList>
            <person name="Tortoli E."/>
            <person name="Trovato A."/>
            <person name="Cirillo D.M."/>
        </authorList>
    </citation>
    <scope>NUCLEOTIDE SEQUENCE [LARGE SCALE GENOMIC DNA]</scope>
    <source>
        <strain evidence="8 9">DSM 45247</strain>
    </source>
</reference>
<dbReference type="UniPathway" id="UPA00056">
    <property type="reaction ID" value="UER00093"/>
</dbReference>
<keyword evidence="5 7" id="KW-0548">Nucleotidyltransferase</keyword>
<comment type="function">
    <text evidence="7">Catalyzes the formation of 4-diphosphocytidyl-2-C-methyl-D-erythritol from CTP and 2-C-methyl-D-erythritol 4-phosphate (MEP).</text>
</comment>
<proteinExistence type="inferred from homology"/>
<evidence type="ECO:0000256" key="1">
    <source>
        <dbReference type="ARBA" id="ARBA00001282"/>
    </source>
</evidence>
<dbReference type="PROSITE" id="PS01295">
    <property type="entry name" value="ISPD"/>
    <property type="match status" value="1"/>
</dbReference>
<evidence type="ECO:0000313" key="8">
    <source>
        <dbReference type="EMBL" id="OSC23523.1"/>
    </source>
</evidence>
<comment type="similarity">
    <text evidence="3 7">Belongs to the IspD/TarI cytidylyltransferase family. IspD subfamily.</text>
</comment>
<comment type="catalytic activity">
    <reaction evidence="1 7">
        <text>2-C-methyl-D-erythritol 4-phosphate + CTP + H(+) = 4-CDP-2-C-methyl-D-erythritol + diphosphate</text>
        <dbReference type="Rhea" id="RHEA:13429"/>
        <dbReference type="ChEBI" id="CHEBI:15378"/>
        <dbReference type="ChEBI" id="CHEBI:33019"/>
        <dbReference type="ChEBI" id="CHEBI:37563"/>
        <dbReference type="ChEBI" id="CHEBI:57823"/>
        <dbReference type="ChEBI" id="CHEBI:58262"/>
        <dbReference type="EC" id="2.7.7.60"/>
    </reaction>
</comment>
<dbReference type="EC" id="2.7.7.60" evidence="7"/>
<dbReference type="FunFam" id="3.90.550.10:FF:000003">
    <property type="entry name" value="2-C-methyl-D-erythritol 4-phosphate cytidylyltransferase"/>
    <property type="match status" value="1"/>
</dbReference>
<feature type="site" description="Positions MEP for the nucleophilic attack" evidence="7">
    <location>
        <position position="164"/>
    </location>
</feature>
<gene>
    <name evidence="7" type="primary">ispD</name>
    <name evidence="8" type="ORF">B8W69_23880</name>
</gene>
<dbReference type="OrthoDB" id="9802561at2"/>
<dbReference type="PANTHER" id="PTHR32125:SF4">
    <property type="entry name" value="2-C-METHYL-D-ERYTHRITOL 4-PHOSPHATE CYTIDYLYLTRANSFERASE, CHLOROPLASTIC"/>
    <property type="match status" value="1"/>
</dbReference>
<dbReference type="PANTHER" id="PTHR32125">
    <property type="entry name" value="2-C-METHYL-D-ERYTHRITOL 4-PHOSPHATE CYTIDYLYLTRANSFERASE, CHLOROPLASTIC"/>
    <property type="match status" value="1"/>
</dbReference>
<evidence type="ECO:0000256" key="4">
    <source>
        <dbReference type="ARBA" id="ARBA00022679"/>
    </source>
</evidence>
<keyword evidence="4 7" id="KW-0808">Transferase</keyword>
<sequence length="237" mass="24043">MAPETGTSGKVVAVVPAAGSGERLAAGIPKAFCLVDGRTLLQRAVTGLLNSGVVDHVVVAVPADRVDEAEQVLHGHVGAGQATVVAGGPDRTESVNLALAALPSGAPEFVLVHDAARALTPPALITRVVAALRAGHDAVVPALRLHDTIKAVDANGVVLGTPERAGLRAVQTPQGFATELLLRAYGAYQAGGGAGFTDDASLVEHVGGHVQVVDGDPLAFKITTQLDLLLAEAVVRR</sequence>
<dbReference type="InterPro" id="IPR034683">
    <property type="entry name" value="IspD/TarI"/>
</dbReference>
<feature type="site" description="Positions MEP for the nucleophilic attack" evidence="7">
    <location>
        <position position="221"/>
    </location>
</feature>
<dbReference type="GO" id="GO:0019288">
    <property type="term" value="P:isopentenyl diphosphate biosynthetic process, methylerythritol 4-phosphate pathway"/>
    <property type="evidence" value="ECO:0007669"/>
    <property type="project" value="UniProtKB-UniRule"/>
</dbReference>
<organism evidence="8 9">
    <name type="scientific">Mycolicibacterium vulneris</name>
    <dbReference type="NCBI Taxonomy" id="547163"/>
    <lineage>
        <taxon>Bacteria</taxon>
        <taxon>Bacillati</taxon>
        <taxon>Actinomycetota</taxon>
        <taxon>Actinomycetes</taxon>
        <taxon>Mycobacteriales</taxon>
        <taxon>Mycobacteriaceae</taxon>
        <taxon>Mycolicibacterium</taxon>
    </lineage>
</organism>
<dbReference type="HAMAP" id="MF_00108">
    <property type="entry name" value="IspD"/>
    <property type="match status" value="1"/>
</dbReference>
<dbReference type="NCBIfam" id="TIGR00453">
    <property type="entry name" value="ispD"/>
    <property type="match status" value="1"/>
</dbReference>
<feature type="site" description="Transition state stabilizer" evidence="7">
    <location>
        <position position="30"/>
    </location>
</feature>
<feature type="site" description="Transition state stabilizer" evidence="7">
    <location>
        <position position="23"/>
    </location>
</feature>
<dbReference type="CDD" id="cd02516">
    <property type="entry name" value="CDP-ME_synthetase"/>
    <property type="match status" value="1"/>
</dbReference>
<dbReference type="GO" id="GO:0050518">
    <property type="term" value="F:2-C-methyl-D-erythritol 4-phosphate cytidylyltransferase activity"/>
    <property type="evidence" value="ECO:0007669"/>
    <property type="project" value="UniProtKB-UniRule"/>
</dbReference>
<evidence type="ECO:0000256" key="2">
    <source>
        <dbReference type="ARBA" id="ARBA00004787"/>
    </source>
</evidence>